<evidence type="ECO:0000313" key="3">
    <source>
        <dbReference type="Proteomes" id="UP000796880"/>
    </source>
</evidence>
<keyword evidence="1" id="KW-0812">Transmembrane</keyword>
<feature type="transmembrane region" description="Helical" evidence="1">
    <location>
        <begin position="215"/>
        <end position="242"/>
    </location>
</feature>
<gene>
    <name evidence="2" type="ORF">FNV43_RR18373</name>
</gene>
<feature type="transmembrane region" description="Helical" evidence="1">
    <location>
        <begin position="114"/>
        <end position="136"/>
    </location>
</feature>
<name>A0A8K0GY20_9ROSA</name>
<evidence type="ECO:0000313" key="2">
    <source>
        <dbReference type="EMBL" id="KAF3440095.1"/>
    </source>
</evidence>
<organism evidence="2 3">
    <name type="scientific">Rhamnella rubrinervis</name>
    <dbReference type="NCBI Taxonomy" id="2594499"/>
    <lineage>
        <taxon>Eukaryota</taxon>
        <taxon>Viridiplantae</taxon>
        <taxon>Streptophyta</taxon>
        <taxon>Embryophyta</taxon>
        <taxon>Tracheophyta</taxon>
        <taxon>Spermatophyta</taxon>
        <taxon>Magnoliopsida</taxon>
        <taxon>eudicotyledons</taxon>
        <taxon>Gunneridae</taxon>
        <taxon>Pentapetalae</taxon>
        <taxon>rosids</taxon>
        <taxon>fabids</taxon>
        <taxon>Rosales</taxon>
        <taxon>Rhamnaceae</taxon>
        <taxon>rhamnoid group</taxon>
        <taxon>Rhamneae</taxon>
        <taxon>Rhamnella</taxon>
    </lineage>
</organism>
<feature type="transmembrane region" description="Helical" evidence="1">
    <location>
        <begin position="148"/>
        <end position="166"/>
    </location>
</feature>
<reference evidence="2" key="1">
    <citation type="submission" date="2020-03" db="EMBL/GenBank/DDBJ databases">
        <title>A high-quality chromosome-level genome assembly of a woody plant with both climbing and erect habits, Rhamnella rubrinervis.</title>
        <authorList>
            <person name="Lu Z."/>
            <person name="Yang Y."/>
            <person name="Zhu X."/>
            <person name="Sun Y."/>
        </authorList>
    </citation>
    <scope>NUCLEOTIDE SEQUENCE</scope>
    <source>
        <strain evidence="2">BYM</strain>
        <tissue evidence="2">Leaf</tissue>
    </source>
</reference>
<keyword evidence="1" id="KW-0472">Membrane</keyword>
<protein>
    <submittedName>
        <fullName evidence="2">Uncharacterized protein</fullName>
    </submittedName>
</protein>
<proteinExistence type="predicted"/>
<comment type="caution">
    <text evidence="2">The sequence shown here is derived from an EMBL/GenBank/DDBJ whole genome shotgun (WGS) entry which is preliminary data.</text>
</comment>
<dbReference type="AlphaFoldDB" id="A0A8K0GY20"/>
<dbReference type="PANTHER" id="PTHR33133:SF51">
    <property type="entry name" value="THH1_TOM1_TOM3 DOMAIN-CONTAINING PROTEIN"/>
    <property type="match status" value="1"/>
</dbReference>
<dbReference type="OrthoDB" id="1934589at2759"/>
<dbReference type="PANTHER" id="PTHR33133">
    <property type="entry name" value="OS08G0107100 PROTEIN-RELATED"/>
    <property type="match status" value="1"/>
</dbReference>
<evidence type="ECO:0000256" key="1">
    <source>
        <dbReference type="SAM" id="Phobius"/>
    </source>
</evidence>
<feature type="transmembrane region" description="Helical" evidence="1">
    <location>
        <begin position="25"/>
        <end position="42"/>
    </location>
</feature>
<accession>A0A8K0GY20</accession>
<dbReference type="EMBL" id="VOIH02000008">
    <property type="protein sequence ID" value="KAF3440095.1"/>
    <property type="molecule type" value="Genomic_DNA"/>
</dbReference>
<feature type="transmembrane region" description="Helical" evidence="1">
    <location>
        <begin position="173"/>
        <end position="195"/>
    </location>
</feature>
<keyword evidence="1" id="KW-1133">Transmembrane helix</keyword>
<keyword evidence="3" id="KW-1185">Reference proteome</keyword>
<dbReference type="Proteomes" id="UP000796880">
    <property type="component" value="Unassembled WGS sequence"/>
</dbReference>
<feature type="transmembrane region" description="Helical" evidence="1">
    <location>
        <begin position="72"/>
        <end position="94"/>
    </location>
</feature>
<sequence>MESFGEFFERICKESYNLVSSRKKIFTQIIMVFILMSLASEFQSHSFAIEYTASFETGILSIHHTFDVSPGYFILLVITSFSTSACIYAISCLYTGQEELLTLKNAFVVWMRLYVTLCCGSLLQFAYFAVVIPYLTGFGTIFDPKKNISHRPVLVIWAFHAAIGFARLAFVGTFLYVIVICELAKVVSVFTYLVIQLGVKKVVAEDVLGLLFPSSFTWITSLIVKEVLSLVCLVVLMVIYFVSKSSDEHHDVVRHSVAVTDHQRQVYVVRVGEYVPLSDTQLILDPPS</sequence>